<dbReference type="PANTHER" id="PTHR23501:SF187">
    <property type="entry name" value="MAJOR FACILITATOR SUPERFAMILY (MFS) PROFILE DOMAIN-CONTAINING PROTEIN"/>
    <property type="match status" value="1"/>
</dbReference>
<dbReference type="EMBL" id="KQ947415">
    <property type="protein sequence ID" value="KUJ16745.1"/>
    <property type="molecule type" value="Genomic_DNA"/>
</dbReference>
<dbReference type="RefSeq" id="XP_018071100.1">
    <property type="nucleotide sequence ID" value="XM_018219841.1"/>
</dbReference>
<keyword evidence="10" id="KW-1185">Reference proteome</keyword>
<protein>
    <submittedName>
        <fullName evidence="9">Uncharacterized protein</fullName>
    </submittedName>
</protein>
<keyword evidence="8" id="KW-0732">Signal</keyword>
<evidence type="ECO:0000256" key="5">
    <source>
        <dbReference type="ARBA" id="ARBA00023136"/>
    </source>
</evidence>
<evidence type="ECO:0000256" key="4">
    <source>
        <dbReference type="ARBA" id="ARBA00022989"/>
    </source>
</evidence>
<evidence type="ECO:0000256" key="3">
    <source>
        <dbReference type="ARBA" id="ARBA00022692"/>
    </source>
</evidence>
<dbReference type="GO" id="GO:0022857">
    <property type="term" value="F:transmembrane transporter activity"/>
    <property type="evidence" value="ECO:0007669"/>
    <property type="project" value="TreeGrafter"/>
</dbReference>
<evidence type="ECO:0000256" key="1">
    <source>
        <dbReference type="ARBA" id="ARBA00004141"/>
    </source>
</evidence>
<evidence type="ECO:0000313" key="9">
    <source>
        <dbReference type="EMBL" id="KUJ16745.1"/>
    </source>
</evidence>
<evidence type="ECO:0000256" key="8">
    <source>
        <dbReference type="SAM" id="SignalP"/>
    </source>
</evidence>
<keyword evidence="2" id="KW-0813">Transport</keyword>
<proteinExistence type="predicted"/>
<feature type="signal peptide" evidence="8">
    <location>
        <begin position="1"/>
        <end position="19"/>
    </location>
</feature>
<evidence type="ECO:0000256" key="7">
    <source>
        <dbReference type="SAM" id="Phobius"/>
    </source>
</evidence>
<dbReference type="PANTHER" id="PTHR23501">
    <property type="entry name" value="MAJOR FACILITATOR SUPERFAMILY"/>
    <property type="match status" value="1"/>
</dbReference>
<keyword evidence="6" id="KW-0325">Glycoprotein</keyword>
<sequence>MIIGFGLLTLLNASSSTGAWMVYQSMIAAGSSTILSSILPAIQTSLSDEDPAASTALFAFIRSFGAIWGIAIPVAVFNNQFHRLLYLIQGPAEGPPWRMDKHMIMLRAYLLTHFGNLRS</sequence>
<keyword evidence="5 7" id="KW-0472">Membrane</keyword>
<comment type="subcellular location">
    <subcellularLocation>
        <location evidence="1">Membrane</location>
        <topology evidence="1">Multi-pass membrane protein</topology>
    </subcellularLocation>
</comment>
<feature type="transmembrane region" description="Helical" evidence="7">
    <location>
        <begin position="53"/>
        <end position="77"/>
    </location>
</feature>
<dbReference type="KEGG" id="psco:LY89DRAFT_733752"/>
<dbReference type="GeneID" id="28829567"/>
<reference evidence="9 10" key="1">
    <citation type="submission" date="2015-10" db="EMBL/GenBank/DDBJ databases">
        <title>Full genome of DAOMC 229536 Phialocephala scopiformis, a fungal endophyte of spruce producing the potent anti-insectan compound rugulosin.</title>
        <authorList>
            <consortium name="DOE Joint Genome Institute"/>
            <person name="Walker A.K."/>
            <person name="Frasz S.L."/>
            <person name="Seifert K.A."/>
            <person name="Miller J.D."/>
            <person name="Mondo S.J."/>
            <person name="Labutti K."/>
            <person name="Lipzen A."/>
            <person name="Dockter R."/>
            <person name="Kennedy M."/>
            <person name="Grigoriev I.V."/>
            <person name="Spatafora J.W."/>
        </authorList>
    </citation>
    <scope>NUCLEOTIDE SEQUENCE [LARGE SCALE GENOMIC DNA]</scope>
    <source>
        <strain evidence="9 10">CBS 120377</strain>
    </source>
</reference>
<dbReference type="InParanoid" id="A0A194X998"/>
<evidence type="ECO:0000256" key="6">
    <source>
        <dbReference type="ARBA" id="ARBA00023180"/>
    </source>
</evidence>
<evidence type="ECO:0000256" key="2">
    <source>
        <dbReference type="ARBA" id="ARBA00022448"/>
    </source>
</evidence>
<gene>
    <name evidence="9" type="ORF">LY89DRAFT_733752</name>
</gene>
<keyword evidence="3 7" id="KW-0812">Transmembrane</keyword>
<accession>A0A194X998</accession>
<feature type="chain" id="PRO_5008267994" evidence="8">
    <location>
        <begin position="20"/>
        <end position="119"/>
    </location>
</feature>
<organism evidence="9 10">
    <name type="scientific">Mollisia scopiformis</name>
    <name type="common">Conifer needle endophyte fungus</name>
    <name type="synonym">Phialocephala scopiformis</name>
    <dbReference type="NCBI Taxonomy" id="149040"/>
    <lineage>
        <taxon>Eukaryota</taxon>
        <taxon>Fungi</taxon>
        <taxon>Dikarya</taxon>
        <taxon>Ascomycota</taxon>
        <taxon>Pezizomycotina</taxon>
        <taxon>Leotiomycetes</taxon>
        <taxon>Helotiales</taxon>
        <taxon>Mollisiaceae</taxon>
        <taxon>Mollisia</taxon>
    </lineage>
</organism>
<keyword evidence="4 7" id="KW-1133">Transmembrane helix</keyword>
<dbReference type="OrthoDB" id="10021397at2759"/>
<evidence type="ECO:0000313" key="10">
    <source>
        <dbReference type="Proteomes" id="UP000070700"/>
    </source>
</evidence>
<dbReference type="AlphaFoldDB" id="A0A194X998"/>
<dbReference type="GO" id="GO:0005886">
    <property type="term" value="C:plasma membrane"/>
    <property type="evidence" value="ECO:0007669"/>
    <property type="project" value="TreeGrafter"/>
</dbReference>
<dbReference type="Proteomes" id="UP000070700">
    <property type="component" value="Unassembled WGS sequence"/>
</dbReference>
<name>A0A194X998_MOLSC</name>